<dbReference type="Proteomes" id="UP000178606">
    <property type="component" value="Unassembled WGS sequence"/>
</dbReference>
<evidence type="ECO:0000313" key="2">
    <source>
        <dbReference type="Proteomes" id="UP000178606"/>
    </source>
</evidence>
<dbReference type="PANTHER" id="PTHR43434">
    <property type="entry name" value="PHOSPHOGLYCOLATE PHOSPHATASE"/>
    <property type="match status" value="1"/>
</dbReference>
<dbReference type="InterPro" id="IPR041492">
    <property type="entry name" value="HAD_2"/>
</dbReference>
<gene>
    <name evidence="1" type="ORF">A3F84_12060</name>
</gene>
<accession>A0A1F6D7A4</accession>
<comment type="caution">
    <text evidence="1">The sequence shown here is derived from an EMBL/GenBank/DDBJ whole genome shotgun (WGS) entry which is preliminary data.</text>
</comment>
<evidence type="ECO:0000313" key="1">
    <source>
        <dbReference type="EMBL" id="OGG57265.1"/>
    </source>
</evidence>
<dbReference type="InterPro" id="IPR023198">
    <property type="entry name" value="PGP-like_dom2"/>
</dbReference>
<protein>
    <recommendedName>
        <fullName evidence="3">Haloacid dehalogenase</fullName>
    </recommendedName>
</protein>
<dbReference type="GO" id="GO:0008967">
    <property type="term" value="F:phosphoglycolate phosphatase activity"/>
    <property type="evidence" value="ECO:0007669"/>
    <property type="project" value="TreeGrafter"/>
</dbReference>
<dbReference type="EMBL" id="MFKF01000003">
    <property type="protein sequence ID" value="OGG57265.1"/>
    <property type="molecule type" value="Genomic_DNA"/>
</dbReference>
<dbReference type="Gene3D" id="1.10.150.240">
    <property type="entry name" value="Putative phosphatase, domain 2"/>
    <property type="match status" value="1"/>
</dbReference>
<sequence>MNLAIFDIDGTLIDTNRVDGECYARAMELEFGVSSVNEEWRWGNKNLGRWDSYPHITDSGITAEIFQRAFARGPRAEEIQLFIERYVNLLKASYASEPHLFNEVPGAGNILRQLSATSDWKVGIATGGWRALATYKLRCARISTEGVPCSTSNDAVSREDIVNTCIAKAQSHYDTGRFSKIVSIGDAAWDVRTARALGLPFIGVGNEDRLRRLGAVHTVQDYSDPERFIQVLESAAPPLGK</sequence>
<evidence type="ECO:0008006" key="3">
    <source>
        <dbReference type="Google" id="ProtNLM"/>
    </source>
</evidence>
<organism evidence="1 2">
    <name type="scientific">Handelsmanbacteria sp. (strain RIFCSPLOWO2_12_FULL_64_10)</name>
    <dbReference type="NCBI Taxonomy" id="1817868"/>
    <lineage>
        <taxon>Bacteria</taxon>
        <taxon>Candidatus Handelsmaniibacteriota</taxon>
    </lineage>
</organism>
<dbReference type="SUPFAM" id="SSF56784">
    <property type="entry name" value="HAD-like"/>
    <property type="match status" value="1"/>
</dbReference>
<name>A0A1F6D7A4_HANXR</name>
<dbReference type="SFLD" id="SFLDS00003">
    <property type="entry name" value="Haloacid_Dehalogenase"/>
    <property type="match status" value="1"/>
</dbReference>
<dbReference type="InterPro" id="IPR023214">
    <property type="entry name" value="HAD_sf"/>
</dbReference>
<dbReference type="Pfam" id="PF13419">
    <property type="entry name" value="HAD_2"/>
    <property type="match status" value="1"/>
</dbReference>
<dbReference type="PANTHER" id="PTHR43434:SF1">
    <property type="entry name" value="PHOSPHOGLYCOLATE PHOSPHATASE"/>
    <property type="match status" value="1"/>
</dbReference>
<dbReference type="AlphaFoldDB" id="A0A1F6D7A4"/>
<dbReference type="SFLD" id="SFLDG01129">
    <property type="entry name" value="C1.5:_HAD__Beta-PGM__Phosphata"/>
    <property type="match status" value="1"/>
</dbReference>
<dbReference type="Gene3D" id="3.40.50.1000">
    <property type="entry name" value="HAD superfamily/HAD-like"/>
    <property type="match status" value="1"/>
</dbReference>
<reference evidence="1 2" key="1">
    <citation type="journal article" date="2016" name="Nat. Commun.">
        <title>Thousands of microbial genomes shed light on interconnected biogeochemical processes in an aquifer system.</title>
        <authorList>
            <person name="Anantharaman K."/>
            <person name="Brown C.T."/>
            <person name="Hug L.A."/>
            <person name="Sharon I."/>
            <person name="Castelle C.J."/>
            <person name="Probst A.J."/>
            <person name="Thomas B.C."/>
            <person name="Singh A."/>
            <person name="Wilkins M.J."/>
            <person name="Karaoz U."/>
            <person name="Brodie E.L."/>
            <person name="Williams K.H."/>
            <person name="Hubbard S.S."/>
            <person name="Banfield J.F."/>
        </authorList>
    </citation>
    <scope>NUCLEOTIDE SEQUENCE [LARGE SCALE GENOMIC DNA]</scope>
    <source>
        <strain evidence="2">RIFCSPLOWO2_12_FULL_64_10</strain>
    </source>
</reference>
<dbReference type="InterPro" id="IPR050155">
    <property type="entry name" value="HAD-like_hydrolase_sf"/>
</dbReference>
<dbReference type="InterPro" id="IPR036412">
    <property type="entry name" value="HAD-like_sf"/>
</dbReference>
<dbReference type="GO" id="GO:0006281">
    <property type="term" value="P:DNA repair"/>
    <property type="evidence" value="ECO:0007669"/>
    <property type="project" value="TreeGrafter"/>
</dbReference>
<proteinExistence type="predicted"/>